<dbReference type="CDD" id="cd00118">
    <property type="entry name" value="LysM"/>
    <property type="match status" value="1"/>
</dbReference>
<keyword evidence="3" id="KW-1185">Reference proteome</keyword>
<dbReference type="Gene3D" id="3.10.350.10">
    <property type="entry name" value="LysM domain"/>
    <property type="match status" value="1"/>
</dbReference>
<evidence type="ECO:0000259" key="1">
    <source>
        <dbReference type="PROSITE" id="PS51782"/>
    </source>
</evidence>
<dbReference type="InterPro" id="IPR045361">
    <property type="entry name" value="CIS_tube_prot_N"/>
</dbReference>
<dbReference type="PROSITE" id="PS51782">
    <property type="entry name" value="LYSM"/>
    <property type="match status" value="1"/>
</dbReference>
<gene>
    <name evidence="2" type="ORF">GCM10022226_36880</name>
</gene>
<feature type="domain" description="LysM" evidence="1">
    <location>
        <begin position="208"/>
        <end position="255"/>
    </location>
</feature>
<dbReference type="Pfam" id="PF19266">
    <property type="entry name" value="CIS_tube"/>
    <property type="match status" value="1"/>
</dbReference>
<dbReference type="EMBL" id="BAAAZR010000008">
    <property type="protein sequence ID" value="GAA3812822.1"/>
    <property type="molecule type" value="Genomic_DNA"/>
</dbReference>
<evidence type="ECO:0000313" key="2">
    <source>
        <dbReference type="EMBL" id="GAA3812822.1"/>
    </source>
</evidence>
<organism evidence="2 3">
    <name type="scientific">Sphaerisporangium flaviroseum</name>
    <dbReference type="NCBI Taxonomy" id="509199"/>
    <lineage>
        <taxon>Bacteria</taxon>
        <taxon>Bacillati</taxon>
        <taxon>Actinomycetota</taxon>
        <taxon>Actinomycetes</taxon>
        <taxon>Streptosporangiales</taxon>
        <taxon>Streptosporangiaceae</taxon>
        <taxon>Sphaerisporangium</taxon>
    </lineage>
</organism>
<name>A0ABP7I9D2_9ACTN</name>
<protein>
    <submittedName>
        <fullName evidence="2">Peptidoglycan-binding protein</fullName>
    </submittedName>
</protein>
<reference evidence="3" key="1">
    <citation type="journal article" date="2019" name="Int. J. Syst. Evol. Microbiol.">
        <title>The Global Catalogue of Microorganisms (GCM) 10K type strain sequencing project: providing services to taxonomists for standard genome sequencing and annotation.</title>
        <authorList>
            <consortium name="The Broad Institute Genomics Platform"/>
            <consortium name="The Broad Institute Genome Sequencing Center for Infectious Disease"/>
            <person name="Wu L."/>
            <person name="Ma J."/>
        </authorList>
    </citation>
    <scope>NUCLEOTIDE SEQUENCE [LARGE SCALE GENOMIC DNA]</scope>
    <source>
        <strain evidence="3">JCM 16908</strain>
    </source>
</reference>
<dbReference type="SMART" id="SM00257">
    <property type="entry name" value="LysM"/>
    <property type="match status" value="1"/>
</dbReference>
<dbReference type="InterPro" id="IPR018392">
    <property type="entry name" value="LysM"/>
</dbReference>
<dbReference type="Proteomes" id="UP001500888">
    <property type="component" value="Unassembled WGS sequence"/>
</dbReference>
<dbReference type="Pfam" id="PF01476">
    <property type="entry name" value="LysM"/>
    <property type="match status" value="1"/>
</dbReference>
<sequence>MAVNKAGAASELLGFGPGAGGLKKLRITYDKNGAWDGDSVEALFNPHEISRSRSVGWYERRVAHQSSGWTWADTEQQFLYVGAETLSIELFFDTYESRSEASALQRAASFVLPENPFQGSDATDVRRLTDQVAKLAEVDRQTHRPPICRLVWGATYIFTGVLTQLDQRFTLFLADGTPVRATLSCVFLEFQTKAHYRARELNSADVVKTWTVRRHDTVQSIAAEEYGDPGLWRHIARANGIANPRGLSPGTVLTIPKLDS</sequence>
<comment type="caution">
    <text evidence="2">The sequence shown here is derived from an EMBL/GenBank/DDBJ whole genome shotgun (WGS) entry which is preliminary data.</text>
</comment>
<proteinExistence type="predicted"/>
<dbReference type="RefSeq" id="WP_344941032.1">
    <property type="nucleotide sequence ID" value="NZ_BAAAZR010000008.1"/>
</dbReference>
<accession>A0ABP7I9D2</accession>
<dbReference type="InterPro" id="IPR036779">
    <property type="entry name" value="LysM_dom_sf"/>
</dbReference>
<evidence type="ECO:0000313" key="3">
    <source>
        <dbReference type="Proteomes" id="UP001500888"/>
    </source>
</evidence>